<evidence type="ECO:0000256" key="1">
    <source>
        <dbReference type="SAM" id="MobiDB-lite"/>
    </source>
</evidence>
<dbReference type="EMBL" id="JBFTWV010000106">
    <property type="protein sequence ID" value="KAL2786990.1"/>
    <property type="molecule type" value="Genomic_DNA"/>
</dbReference>
<reference evidence="2 3" key="1">
    <citation type="submission" date="2024-07" db="EMBL/GenBank/DDBJ databases">
        <title>Section-level genome sequencing and comparative genomics of Aspergillus sections Usti and Cavernicolus.</title>
        <authorList>
            <consortium name="Lawrence Berkeley National Laboratory"/>
            <person name="Nybo J.L."/>
            <person name="Vesth T.C."/>
            <person name="Theobald S."/>
            <person name="Frisvad J.C."/>
            <person name="Larsen T.O."/>
            <person name="Kjaerboelling I."/>
            <person name="Rothschild-Mancinelli K."/>
            <person name="Lyhne E.K."/>
            <person name="Kogle M.E."/>
            <person name="Barry K."/>
            <person name="Clum A."/>
            <person name="Na H."/>
            <person name="Ledsgaard L."/>
            <person name="Lin J."/>
            <person name="Lipzen A."/>
            <person name="Kuo A."/>
            <person name="Riley R."/>
            <person name="Mondo S."/>
            <person name="Labutti K."/>
            <person name="Haridas S."/>
            <person name="Pangalinan J."/>
            <person name="Salamov A.A."/>
            <person name="Simmons B.A."/>
            <person name="Magnuson J.K."/>
            <person name="Chen J."/>
            <person name="Drula E."/>
            <person name="Henrissat B."/>
            <person name="Wiebenga A."/>
            <person name="Lubbers R.J."/>
            <person name="Gomes A.C."/>
            <person name="Makela M.R."/>
            <person name="Stajich J."/>
            <person name="Grigoriev I.V."/>
            <person name="Mortensen U.H."/>
            <person name="De Vries R.P."/>
            <person name="Baker S.E."/>
            <person name="Andersen M.R."/>
        </authorList>
    </citation>
    <scope>NUCLEOTIDE SEQUENCE [LARGE SCALE GENOMIC DNA]</scope>
    <source>
        <strain evidence="2 3">CBS 209.92</strain>
    </source>
</reference>
<proteinExistence type="predicted"/>
<feature type="region of interest" description="Disordered" evidence="1">
    <location>
        <begin position="1"/>
        <end position="24"/>
    </location>
</feature>
<name>A0ABR4FUP2_9EURO</name>
<evidence type="ECO:0000313" key="2">
    <source>
        <dbReference type="EMBL" id="KAL2786990.1"/>
    </source>
</evidence>
<feature type="compositionally biased region" description="Polar residues" evidence="1">
    <location>
        <begin position="298"/>
        <end position="315"/>
    </location>
</feature>
<sequence length="638" mass="71181">MSQPEPQHPHSCNNLPSEHTTFTGNNASMNIKSKVLELCGITDSIEASSSSTIWDTNQTSNDTREQFASFYSLLEDYVRGITSADNIDDLPCQMRVDTILILSLDLAKEKVVQSLGEQARRDVEKRLETLFWGDDQFITVPEPVLGPCGTQTAALDHVLWFGDTRELQTNLIVLRAEEPLNEVAEEQYCFAALTATAMIHHSRARTPGVEGTYGVVTDGLTWIFLHVNKEGECSSIKLNWLEGNEHVIVGIIGRIIDQAVGVKMICEDTVLGGIWSQMAGTWDSPRGKNSEVDEMQSLEVSTDNPSSQSTPSNADNMDFLNEFYEGCKGLMQQAAARGENFEARLDQLYQATKFKFLNKFPGNKTGIQSPAATSIDPEEVDRLFGLTVEQNPGPYWRINPWEIYQVSSHLQTSIERIARVFGLAKKNEAALRLFIDAVFLDVLNAIKEETEQHEAIKGKGKRPSTESMLNLKDIYMGVETEISYILPTNQPEGTVIKKVTGRMDYNVWYGQPREAETNLLVVQAKQRNGLLGGRYQAMTYMALIQRARFEAGRARIPIYGIATDSELWDFIRMDGQGNVDVKQLNWKATNGSHIISLLHKIIRAVSAITPAATRELTREHTLTGQTSLTPTDKDGNPL</sequence>
<dbReference type="Proteomes" id="UP001610563">
    <property type="component" value="Unassembled WGS sequence"/>
</dbReference>
<accession>A0ABR4FUP2</accession>
<feature type="region of interest" description="Disordered" evidence="1">
    <location>
        <begin position="295"/>
        <end position="315"/>
    </location>
</feature>
<organism evidence="2 3">
    <name type="scientific">Aspergillus keveii</name>
    <dbReference type="NCBI Taxonomy" id="714993"/>
    <lineage>
        <taxon>Eukaryota</taxon>
        <taxon>Fungi</taxon>
        <taxon>Dikarya</taxon>
        <taxon>Ascomycota</taxon>
        <taxon>Pezizomycotina</taxon>
        <taxon>Eurotiomycetes</taxon>
        <taxon>Eurotiomycetidae</taxon>
        <taxon>Eurotiales</taxon>
        <taxon>Aspergillaceae</taxon>
        <taxon>Aspergillus</taxon>
        <taxon>Aspergillus subgen. Nidulantes</taxon>
    </lineage>
</organism>
<feature type="region of interest" description="Disordered" evidence="1">
    <location>
        <begin position="616"/>
        <end position="638"/>
    </location>
</feature>
<evidence type="ECO:0000313" key="3">
    <source>
        <dbReference type="Proteomes" id="UP001610563"/>
    </source>
</evidence>
<comment type="caution">
    <text evidence="2">The sequence shown here is derived from an EMBL/GenBank/DDBJ whole genome shotgun (WGS) entry which is preliminary data.</text>
</comment>
<gene>
    <name evidence="2" type="ORF">BJX66DRAFT_311913</name>
</gene>
<evidence type="ECO:0008006" key="4">
    <source>
        <dbReference type="Google" id="ProtNLM"/>
    </source>
</evidence>
<keyword evidence="3" id="KW-1185">Reference proteome</keyword>
<protein>
    <recommendedName>
        <fullName evidence="4">Fungal-type protein kinase domain-containing protein</fullName>
    </recommendedName>
</protein>